<keyword evidence="1" id="KW-0560">Oxidoreductase</keyword>
<dbReference type="Proteomes" id="UP001500630">
    <property type="component" value="Unassembled WGS sequence"/>
</dbReference>
<dbReference type="SUPFAM" id="SSF50475">
    <property type="entry name" value="FMN-binding split barrel"/>
    <property type="match status" value="1"/>
</dbReference>
<sequence length="127" mass="14648">MIPESHLDLLTRPLFAHLATIGPDGGPQVNPVWTIWDGEFLRFTTTRDRRKCRNVLENPHVAVSINDPERPYRYVEIRGIVERVEPDPSGDFFDVLANRYGLEYERPVGDADRRVVIVVRPTHTTQQ</sequence>
<reference evidence="4" key="1">
    <citation type="journal article" date="2019" name="Int. J. Syst. Evol. Microbiol.">
        <title>The Global Catalogue of Microorganisms (GCM) 10K type strain sequencing project: providing services to taxonomists for standard genome sequencing and annotation.</title>
        <authorList>
            <consortium name="The Broad Institute Genomics Platform"/>
            <consortium name="The Broad Institute Genome Sequencing Center for Infectious Disease"/>
            <person name="Wu L."/>
            <person name="Ma J."/>
        </authorList>
    </citation>
    <scope>NUCLEOTIDE SEQUENCE [LARGE SCALE GENOMIC DNA]</scope>
    <source>
        <strain evidence="4">JCM 17326</strain>
    </source>
</reference>
<dbReference type="InterPro" id="IPR052019">
    <property type="entry name" value="F420H2_bilvrd_red/Heme_oxyg"/>
</dbReference>
<dbReference type="RefSeq" id="WP_345565380.1">
    <property type="nucleotide sequence ID" value="NZ_BAABDQ010000010.1"/>
</dbReference>
<dbReference type="Gene3D" id="2.30.110.10">
    <property type="entry name" value="Electron Transport, Fmn-binding Protein, Chain A"/>
    <property type="match status" value="1"/>
</dbReference>
<dbReference type="PANTHER" id="PTHR35176:SF6">
    <property type="entry name" value="HEME OXYGENASE HI_0854-RELATED"/>
    <property type="match status" value="1"/>
</dbReference>
<evidence type="ECO:0000256" key="1">
    <source>
        <dbReference type="ARBA" id="ARBA00023002"/>
    </source>
</evidence>
<dbReference type="PANTHER" id="PTHR35176">
    <property type="entry name" value="HEME OXYGENASE HI_0854-RELATED"/>
    <property type="match status" value="1"/>
</dbReference>
<name>A0ABP6XC45_9ACTN</name>
<evidence type="ECO:0000259" key="2">
    <source>
        <dbReference type="Pfam" id="PF01243"/>
    </source>
</evidence>
<organism evidence="3 4">
    <name type="scientific">Nonomuraea rosea</name>
    <dbReference type="NCBI Taxonomy" id="638574"/>
    <lineage>
        <taxon>Bacteria</taxon>
        <taxon>Bacillati</taxon>
        <taxon>Actinomycetota</taxon>
        <taxon>Actinomycetes</taxon>
        <taxon>Streptosporangiales</taxon>
        <taxon>Streptosporangiaceae</taxon>
        <taxon>Nonomuraea</taxon>
    </lineage>
</organism>
<protein>
    <submittedName>
        <fullName evidence="3">PPOX class F420-dependent oxidoreductase</fullName>
    </submittedName>
</protein>
<accession>A0ABP6XC45</accession>
<comment type="caution">
    <text evidence="3">The sequence shown here is derived from an EMBL/GenBank/DDBJ whole genome shotgun (WGS) entry which is preliminary data.</text>
</comment>
<dbReference type="NCBIfam" id="TIGR03618">
    <property type="entry name" value="Rv1155_F420"/>
    <property type="match status" value="1"/>
</dbReference>
<evidence type="ECO:0000313" key="4">
    <source>
        <dbReference type="Proteomes" id="UP001500630"/>
    </source>
</evidence>
<proteinExistence type="predicted"/>
<dbReference type="Pfam" id="PF01243">
    <property type="entry name" value="PNPOx_N"/>
    <property type="match status" value="1"/>
</dbReference>
<dbReference type="EMBL" id="BAABDQ010000010">
    <property type="protein sequence ID" value="GAA3563834.1"/>
    <property type="molecule type" value="Genomic_DNA"/>
</dbReference>
<gene>
    <name evidence="3" type="ORF">GCM10022419_050730</name>
</gene>
<keyword evidence="4" id="KW-1185">Reference proteome</keyword>
<dbReference type="InterPro" id="IPR011576">
    <property type="entry name" value="Pyridox_Oxase_N"/>
</dbReference>
<dbReference type="InterPro" id="IPR019920">
    <property type="entry name" value="F420-binding_dom_put"/>
</dbReference>
<feature type="domain" description="Pyridoxamine 5'-phosphate oxidase N-terminal" evidence="2">
    <location>
        <begin position="3"/>
        <end position="124"/>
    </location>
</feature>
<evidence type="ECO:0000313" key="3">
    <source>
        <dbReference type="EMBL" id="GAA3563834.1"/>
    </source>
</evidence>
<dbReference type="InterPro" id="IPR012349">
    <property type="entry name" value="Split_barrel_FMN-bd"/>
</dbReference>